<organism evidence="3 4">
    <name type="scientific">Symbiodinium microadriaticum</name>
    <name type="common">Dinoflagellate</name>
    <name type="synonym">Zooxanthella microadriatica</name>
    <dbReference type="NCBI Taxonomy" id="2951"/>
    <lineage>
        <taxon>Eukaryota</taxon>
        <taxon>Sar</taxon>
        <taxon>Alveolata</taxon>
        <taxon>Dinophyceae</taxon>
        <taxon>Suessiales</taxon>
        <taxon>Symbiodiniaceae</taxon>
        <taxon>Symbiodinium</taxon>
    </lineage>
</organism>
<dbReference type="GO" id="GO:0000146">
    <property type="term" value="F:microfilament motor activity"/>
    <property type="evidence" value="ECO:0007669"/>
    <property type="project" value="TreeGrafter"/>
</dbReference>
<dbReference type="OMA" id="CESHVAR"/>
<accession>A0A1Q9EYT9</accession>
<name>A0A1Q9EYT9_SYMMI</name>
<keyword evidence="4" id="KW-1185">Reference proteome</keyword>
<dbReference type="EMBL" id="LSRX01000040">
    <property type="protein sequence ID" value="OLQ12618.1"/>
    <property type="molecule type" value="Genomic_DNA"/>
</dbReference>
<proteinExistence type="predicted"/>
<dbReference type="OrthoDB" id="441603at2759"/>
<protein>
    <submittedName>
        <fullName evidence="3">Uncharacterized protein</fullName>
    </submittedName>
</protein>
<evidence type="ECO:0000256" key="1">
    <source>
        <dbReference type="SAM" id="Coils"/>
    </source>
</evidence>
<gene>
    <name evidence="3" type="ORF">AK812_SmicGene3415</name>
</gene>
<evidence type="ECO:0000256" key="2">
    <source>
        <dbReference type="SAM" id="MobiDB-lite"/>
    </source>
</evidence>
<dbReference type="GO" id="GO:0051015">
    <property type="term" value="F:actin filament binding"/>
    <property type="evidence" value="ECO:0007669"/>
    <property type="project" value="TreeGrafter"/>
</dbReference>
<dbReference type="Proteomes" id="UP000186817">
    <property type="component" value="Unassembled WGS sequence"/>
</dbReference>
<dbReference type="GO" id="GO:0032982">
    <property type="term" value="C:myosin filament"/>
    <property type="evidence" value="ECO:0007669"/>
    <property type="project" value="TreeGrafter"/>
</dbReference>
<evidence type="ECO:0000313" key="3">
    <source>
        <dbReference type="EMBL" id="OLQ12618.1"/>
    </source>
</evidence>
<feature type="compositionally biased region" description="Basic and acidic residues" evidence="2">
    <location>
        <begin position="242"/>
        <end position="253"/>
    </location>
</feature>
<keyword evidence="1" id="KW-0175">Coiled coil</keyword>
<dbReference type="PANTHER" id="PTHR45615">
    <property type="entry name" value="MYOSIN HEAVY CHAIN, NON-MUSCLE"/>
    <property type="match status" value="1"/>
</dbReference>
<dbReference type="GO" id="GO:0016460">
    <property type="term" value="C:myosin II complex"/>
    <property type="evidence" value="ECO:0007669"/>
    <property type="project" value="TreeGrafter"/>
</dbReference>
<comment type="caution">
    <text evidence="3">The sequence shown here is derived from an EMBL/GenBank/DDBJ whole genome shotgun (WGS) entry which is preliminary data.</text>
</comment>
<feature type="region of interest" description="Disordered" evidence="2">
    <location>
        <begin position="124"/>
        <end position="172"/>
    </location>
</feature>
<feature type="coiled-coil region" evidence="1">
    <location>
        <begin position="539"/>
        <end position="573"/>
    </location>
</feature>
<feature type="region of interest" description="Disordered" evidence="2">
    <location>
        <begin position="50"/>
        <end position="90"/>
    </location>
</feature>
<feature type="compositionally biased region" description="Basic and acidic residues" evidence="2">
    <location>
        <begin position="68"/>
        <end position="90"/>
    </location>
</feature>
<reference evidence="3 4" key="1">
    <citation type="submission" date="2016-02" db="EMBL/GenBank/DDBJ databases">
        <title>Genome analysis of coral dinoflagellate symbionts highlights evolutionary adaptations to a symbiotic lifestyle.</title>
        <authorList>
            <person name="Aranda M."/>
            <person name="Li Y."/>
            <person name="Liew Y.J."/>
            <person name="Baumgarten S."/>
            <person name="Simakov O."/>
            <person name="Wilson M."/>
            <person name="Piel J."/>
            <person name="Ashoor H."/>
            <person name="Bougouffa S."/>
            <person name="Bajic V.B."/>
            <person name="Ryu T."/>
            <person name="Ravasi T."/>
            <person name="Bayer T."/>
            <person name="Micklem G."/>
            <person name="Kim H."/>
            <person name="Bhak J."/>
            <person name="Lajeunesse T.C."/>
            <person name="Voolstra C.R."/>
        </authorList>
    </citation>
    <scope>NUCLEOTIDE SEQUENCE [LARGE SCALE GENOMIC DNA]</scope>
    <source>
        <strain evidence="3 4">CCMP2467</strain>
    </source>
</reference>
<feature type="region of interest" description="Disordered" evidence="2">
    <location>
        <begin position="242"/>
        <end position="300"/>
    </location>
</feature>
<feature type="compositionally biased region" description="Low complexity" evidence="2">
    <location>
        <begin position="148"/>
        <end position="161"/>
    </location>
</feature>
<sequence>MQRSWTGIGLCQPGHRTDPQRTLLKGLSCLTRTVFSLPVVVLPSLACHGGRSSAGVQTRARGIAAAQDIRDEERHKSKESTRSADQETEREFVARRVASRAMMQIAPEPAFLAQLPGRVSPVQAAHVPATATPQASLRSASEPRLQRSTGTMTSGSGASSPSKERLRALESEVASQSKRIRVLEGELKTAENRASRLQASGAAAQKEIELTLAQLKASRAEVLSKSTRVKQLESKLMALENKVSESRKSKNDSSEVSVRSSKLAELEGKVNHLTKQLENSNRQLQESLETSIRSDVSEDLQAERRRASEWQDRCEMLRQSLADRETSASQDLQETRQQLRDAENKVKQLSAELAGVREANAAHLALGSETEVRQLKQQLQQLEVEVELRKARAAAAEAQLSELAGELSDAKAARTRTLSQFKDIDAEMEGARRRLEKAEREKARAEGERREAEDRALGLRDECKRLKKELHDTKHTMRAIDSPKRAGTICATARADALMEAGAHFASLTDLSTSTGEVDDTYAARKPATLTRHGSMGAISASEAKAERAAGALDEARRELKRQQKEAGGLRRELAVAVATALAAKAGGDSPPPRRRSGVRLRIEQEAAERLSLGLGAGRIAA</sequence>
<dbReference type="GO" id="GO:0005737">
    <property type="term" value="C:cytoplasm"/>
    <property type="evidence" value="ECO:0007669"/>
    <property type="project" value="TreeGrafter"/>
</dbReference>
<dbReference type="AlphaFoldDB" id="A0A1Q9EYT9"/>
<dbReference type="PANTHER" id="PTHR45615:SF40">
    <property type="entry name" value="MYOSIN HEAVY CHAIN, NON-MUSCLE"/>
    <property type="match status" value="1"/>
</dbReference>
<evidence type="ECO:0000313" key="4">
    <source>
        <dbReference type="Proteomes" id="UP000186817"/>
    </source>
</evidence>
<feature type="compositionally biased region" description="Polar residues" evidence="2">
    <location>
        <begin position="273"/>
        <end position="294"/>
    </location>
</feature>